<evidence type="ECO:0000256" key="5">
    <source>
        <dbReference type="ARBA" id="ARBA00022617"/>
    </source>
</evidence>
<dbReference type="GO" id="GO:0020037">
    <property type="term" value="F:heme binding"/>
    <property type="evidence" value="ECO:0007669"/>
    <property type="project" value="TreeGrafter"/>
</dbReference>
<keyword evidence="3" id="KW-0813">Transport</keyword>
<evidence type="ECO:0000256" key="4">
    <source>
        <dbReference type="ARBA" id="ARBA00022475"/>
    </source>
</evidence>
<feature type="transmembrane region" description="Helical" evidence="13">
    <location>
        <begin position="12"/>
        <end position="30"/>
    </location>
</feature>
<keyword evidence="10" id="KW-0408">Iron</keyword>
<keyword evidence="16" id="KW-1185">Reference proteome</keyword>
<dbReference type="Proteomes" id="UP000593875">
    <property type="component" value="Chromosome"/>
</dbReference>
<keyword evidence="4" id="KW-1003">Cell membrane</keyword>
<comment type="subcellular location">
    <subcellularLocation>
        <location evidence="2">Cell membrane</location>
        <topology evidence="2">Multi-pass membrane protein</topology>
    </subcellularLocation>
</comment>
<feature type="transmembrane region" description="Helical" evidence="13">
    <location>
        <begin position="50"/>
        <end position="68"/>
    </location>
</feature>
<organism evidence="15 16">
    <name type="scientific">Massilia litorea</name>
    <dbReference type="NCBI Taxonomy" id="2769491"/>
    <lineage>
        <taxon>Bacteria</taxon>
        <taxon>Pseudomonadati</taxon>
        <taxon>Pseudomonadota</taxon>
        <taxon>Betaproteobacteria</taxon>
        <taxon>Burkholderiales</taxon>
        <taxon>Oxalobacteraceae</taxon>
        <taxon>Telluria group</taxon>
        <taxon>Massilia</taxon>
    </lineage>
</organism>
<proteinExistence type="inferred from homology"/>
<evidence type="ECO:0000256" key="6">
    <source>
        <dbReference type="ARBA" id="ARBA00022692"/>
    </source>
</evidence>
<reference evidence="15 16" key="1">
    <citation type="submission" date="2020-10" db="EMBL/GenBank/DDBJ databases">
        <title>Genome sequencing of Massilia sp. LPB0304.</title>
        <authorList>
            <person name="Kim J."/>
        </authorList>
    </citation>
    <scope>NUCLEOTIDE SEQUENCE [LARGE SCALE GENOMIC DNA]</scope>
    <source>
        <strain evidence="15 16">LPB0304</strain>
    </source>
</reference>
<evidence type="ECO:0000256" key="9">
    <source>
        <dbReference type="ARBA" id="ARBA00022989"/>
    </source>
</evidence>
<keyword evidence="7" id="KW-0479">Metal-binding</keyword>
<dbReference type="RefSeq" id="WP_193686001.1">
    <property type="nucleotide sequence ID" value="NZ_CP062941.1"/>
</dbReference>
<dbReference type="InterPro" id="IPR016174">
    <property type="entry name" value="Di-haem_cyt_TM"/>
</dbReference>
<dbReference type="GO" id="GO:0046872">
    <property type="term" value="F:metal ion binding"/>
    <property type="evidence" value="ECO:0007669"/>
    <property type="project" value="UniProtKB-KW"/>
</dbReference>
<evidence type="ECO:0000256" key="3">
    <source>
        <dbReference type="ARBA" id="ARBA00022448"/>
    </source>
</evidence>
<evidence type="ECO:0000256" key="12">
    <source>
        <dbReference type="ARBA" id="ARBA00037975"/>
    </source>
</evidence>
<evidence type="ECO:0000256" key="1">
    <source>
        <dbReference type="ARBA" id="ARBA00001970"/>
    </source>
</evidence>
<feature type="transmembrane region" description="Helical" evidence="13">
    <location>
        <begin position="143"/>
        <end position="167"/>
    </location>
</feature>
<name>A0A7L9U1Z0_9BURK</name>
<evidence type="ECO:0000256" key="10">
    <source>
        <dbReference type="ARBA" id="ARBA00023004"/>
    </source>
</evidence>
<dbReference type="AlphaFoldDB" id="A0A7L9U1Z0"/>
<keyword evidence="11 13" id="KW-0472">Membrane</keyword>
<dbReference type="GO" id="GO:0005886">
    <property type="term" value="C:plasma membrane"/>
    <property type="evidence" value="ECO:0007669"/>
    <property type="project" value="UniProtKB-SubCell"/>
</dbReference>
<evidence type="ECO:0000256" key="7">
    <source>
        <dbReference type="ARBA" id="ARBA00022723"/>
    </source>
</evidence>
<evidence type="ECO:0000256" key="11">
    <source>
        <dbReference type="ARBA" id="ARBA00023136"/>
    </source>
</evidence>
<dbReference type="EMBL" id="CP062941">
    <property type="protein sequence ID" value="QOL48958.1"/>
    <property type="molecule type" value="Genomic_DNA"/>
</dbReference>
<comment type="cofactor">
    <cofactor evidence="1">
        <name>heme b</name>
        <dbReference type="ChEBI" id="CHEBI:60344"/>
    </cofactor>
</comment>
<feature type="transmembrane region" description="Helical" evidence="13">
    <location>
        <begin position="95"/>
        <end position="123"/>
    </location>
</feature>
<dbReference type="InterPro" id="IPR011577">
    <property type="entry name" value="Cyt_b561_bac/Ni-Hgenase"/>
</dbReference>
<dbReference type="GO" id="GO:0009055">
    <property type="term" value="F:electron transfer activity"/>
    <property type="evidence" value="ECO:0007669"/>
    <property type="project" value="InterPro"/>
</dbReference>
<keyword evidence="8" id="KW-0249">Electron transport</keyword>
<sequence length="187" mass="20791">MKASTPQRYSPTAIALHWLVALLIVGTFTLGLVMTDIPGLTPTKLKYFSWHKWAGVTVLLLAALRLLWRLRTPAPAYPATMPAWQHLAAHGTHAFLYLLMFGVPLSGYFYTLAAGVPVVYFGLFQLPVLIEPDLALKPVLKAVHYWLNMGMAALVFMHVAAALKHLVVDRDGITQRMLPFSKAKEVQ</sequence>
<evidence type="ECO:0000256" key="2">
    <source>
        <dbReference type="ARBA" id="ARBA00004651"/>
    </source>
</evidence>
<dbReference type="Pfam" id="PF01292">
    <property type="entry name" value="Ni_hydr_CYTB"/>
    <property type="match status" value="1"/>
</dbReference>
<dbReference type="PANTHER" id="PTHR30529">
    <property type="entry name" value="CYTOCHROME B561"/>
    <property type="match status" value="1"/>
</dbReference>
<dbReference type="GO" id="GO:0022904">
    <property type="term" value="P:respiratory electron transport chain"/>
    <property type="evidence" value="ECO:0007669"/>
    <property type="project" value="InterPro"/>
</dbReference>
<evidence type="ECO:0000313" key="16">
    <source>
        <dbReference type="Proteomes" id="UP000593875"/>
    </source>
</evidence>
<dbReference type="Gene3D" id="1.20.950.20">
    <property type="entry name" value="Transmembrane di-heme cytochromes, Chain C"/>
    <property type="match status" value="1"/>
</dbReference>
<comment type="similarity">
    <text evidence="12">Belongs to the cytochrome b561 family.</text>
</comment>
<dbReference type="InterPro" id="IPR052168">
    <property type="entry name" value="Cytochrome_b561_oxidase"/>
</dbReference>
<protein>
    <submittedName>
        <fullName evidence="15">Cytochrome b</fullName>
    </submittedName>
</protein>
<gene>
    <name evidence="15" type="ORF">LPB04_18735</name>
</gene>
<dbReference type="PANTHER" id="PTHR30529:SF1">
    <property type="entry name" value="CYTOCHROME B561 HOMOLOG 2"/>
    <property type="match status" value="1"/>
</dbReference>
<evidence type="ECO:0000313" key="15">
    <source>
        <dbReference type="EMBL" id="QOL48958.1"/>
    </source>
</evidence>
<accession>A0A7L9U1Z0</accession>
<keyword evidence="9 13" id="KW-1133">Transmembrane helix</keyword>
<dbReference type="SUPFAM" id="SSF81342">
    <property type="entry name" value="Transmembrane di-heme cytochromes"/>
    <property type="match status" value="1"/>
</dbReference>
<keyword evidence="5" id="KW-0349">Heme</keyword>
<feature type="domain" description="Cytochrome b561 bacterial/Ni-hydrogenase" evidence="14">
    <location>
        <begin position="8"/>
        <end position="179"/>
    </location>
</feature>
<evidence type="ECO:0000256" key="13">
    <source>
        <dbReference type="SAM" id="Phobius"/>
    </source>
</evidence>
<evidence type="ECO:0000256" key="8">
    <source>
        <dbReference type="ARBA" id="ARBA00022982"/>
    </source>
</evidence>
<evidence type="ECO:0000259" key="14">
    <source>
        <dbReference type="Pfam" id="PF01292"/>
    </source>
</evidence>
<keyword evidence="6 13" id="KW-0812">Transmembrane</keyword>
<dbReference type="KEGG" id="mlir:LPB04_18735"/>